<dbReference type="InterPro" id="IPR004843">
    <property type="entry name" value="Calcineurin-like_PHP"/>
</dbReference>
<evidence type="ECO:0000259" key="2">
    <source>
        <dbReference type="Pfam" id="PF00149"/>
    </source>
</evidence>
<sequence>MKLSFACLVASGLWTVFSYPLSREYSNNAIIPAPNVNQKLLVDIKVNLEPYEGRRRITFKQDGTFKLTVFSDLHFGENPGDSTGPEKDANSTRVIRTILGRGGEVINGDLTTGERTFAHNSTLLINQIVRPFVEANVPFATTQGNHDNQPNISHRQVIEHERSLTKLSYTRPAPDGIGGEGGPGNYWVPVYRNEKDKAPVLILWFFDSRGGVTSGDDSRPIPAYVDASVAQWIENETQAMNAAWGPASQRAAVAFVHIPPNTVRNIVTDPERNPGLHEDVLGDSSVQTPDDAPFWNSFNKNIKNIHAVISGHDHGSEWCARETVKDVIFCFNKHTGYGGYGPQEWGFGVRNLQFTSPDPRAPVKTWIRLENGQTRAAITLDERYKR</sequence>
<dbReference type="EMBL" id="JABCKI010000232">
    <property type="protein sequence ID" value="KAG5651509.1"/>
    <property type="molecule type" value="Genomic_DNA"/>
</dbReference>
<evidence type="ECO:0000256" key="1">
    <source>
        <dbReference type="SAM" id="SignalP"/>
    </source>
</evidence>
<keyword evidence="1" id="KW-0732">Signal</keyword>
<dbReference type="AlphaFoldDB" id="A0A9P7KJ12"/>
<feature type="signal peptide" evidence="1">
    <location>
        <begin position="1"/>
        <end position="18"/>
    </location>
</feature>
<name>A0A9P7KJ12_9AGAR</name>
<accession>A0A9P7KJ12</accession>
<evidence type="ECO:0000313" key="4">
    <source>
        <dbReference type="Proteomes" id="UP000717328"/>
    </source>
</evidence>
<dbReference type="OrthoDB" id="783096at2759"/>
<dbReference type="GO" id="GO:0005737">
    <property type="term" value="C:cytoplasm"/>
    <property type="evidence" value="ECO:0007669"/>
    <property type="project" value="TreeGrafter"/>
</dbReference>
<dbReference type="PANTHER" id="PTHR32440:SF11">
    <property type="entry name" value="METALLOPHOSPHOESTERASE DOMAIN-CONTAINING PROTEIN"/>
    <property type="match status" value="1"/>
</dbReference>
<gene>
    <name evidence="3" type="ORF">H0H81_008374</name>
</gene>
<feature type="domain" description="Calcineurin-like phosphoesterase" evidence="2">
    <location>
        <begin position="66"/>
        <end position="315"/>
    </location>
</feature>
<reference evidence="3" key="2">
    <citation type="submission" date="2021-10" db="EMBL/GenBank/DDBJ databases">
        <title>Phylogenomics reveals ancestral predisposition of the termite-cultivated fungus Termitomyces towards a domesticated lifestyle.</title>
        <authorList>
            <person name="Auxier B."/>
            <person name="Grum-Grzhimaylo A."/>
            <person name="Cardenas M.E."/>
            <person name="Lodge J.D."/>
            <person name="Laessoe T."/>
            <person name="Pedersen O."/>
            <person name="Smith M.E."/>
            <person name="Kuyper T.W."/>
            <person name="Franco-Molano E.A."/>
            <person name="Baroni T.J."/>
            <person name="Aanen D.K."/>
        </authorList>
    </citation>
    <scope>NUCLEOTIDE SEQUENCE</scope>
    <source>
        <strain evidence="3">D49</strain>
    </source>
</reference>
<keyword evidence="4" id="KW-1185">Reference proteome</keyword>
<dbReference type="Proteomes" id="UP000717328">
    <property type="component" value="Unassembled WGS sequence"/>
</dbReference>
<dbReference type="Pfam" id="PF00149">
    <property type="entry name" value="Metallophos"/>
    <property type="match status" value="1"/>
</dbReference>
<protein>
    <recommendedName>
        <fullName evidence="2">Calcineurin-like phosphoesterase domain-containing protein</fullName>
    </recommendedName>
</protein>
<dbReference type="CDD" id="cd07383">
    <property type="entry name" value="MPP_Dcr2"/>
    <property type="match status" value="1"/>
</dbReference>
<feature type="chain" id="PRO_5040264293" description="Calcineurin-like phosphoesterase domain-containing protein" evidence="1">
    <location>
        <begin position="19"/>
        <end position="386"/>
    </location>
</feature>
<dbReference type="PANTHER" id="PTHR32440">
    <property type="entry name" value="PHOSPHATASE DCR2-RELATED-RELATED"/>
    <property type="match status" value="1"/>
</dbReference>
<comment type="caution">
    <text evidence="3">The sequence shown here is derived from an EMBL/GenBank/DDBJ whole genome shotgun (WGS) entry which is preliminary data.</text>
</comment>
<dbReference type="InterPro" id="IPR029052">
    <property type="entry name" value="Metallo-depent_PP-like"/>
</dbReference>
<proteinExistence type="predicted"/>
<dbReference type="SUPFAM" id="SSF56300">
    <property type="entry name" value="Metallo-dependent phosphatases"/>
    <property type="match status" value="1"/>
</dbReference>
<reference evidence="3" key="1">
    <citation type="submission" date="2021-02" db="EMBL/GenBank/DDBJ databases">
        <authorList>
            <person name="Nieuwenhuis M."/>
            <person name="Van De Peppel L.J.J."/>
        </authorList>
    </citation>
    <scope>NUCLEOTIDE SEQUENCE</scope>
    <source>
        <strain evidence="3">D49</strain>
    </source>
</reference>
<evidence type="ECO:0000313" key="3">
    <source>
        <dbReference type="EMBL" id="KAG5651509.1"/>
    </source>
</evidence>
<organism evidence="3 4">
    <name type="scientific">Sphagnurus paluster</name>
    <dbReference type="NCBI Taxonomy" id="117069"/>
    <lineage>
        <taxon>Eukaryota</taxon>
        <taxon>Fungi</taxon>
        <taxon>Dikarya</taxon>
        <taxon>Basidiomycota</taxon>
        <taxon>Agaricomycotina</taxon>
        <taxon>Agaricomycetes</taxon>
        <taxon>Agaricomycetidae</taxon>
        <taxon>Agaricales</taxon>
        <taxon>Tricholomatineae</taxon>
        <taxon>Lyophyllaceae</taxon>
        <taxon>Sphagnurus</taxon>
    </lineage>
</organism>
<dbReference type="Gene3D" id="3.60.21.10">
    <property type="match status" value="1"/>
</dbReference>
<dbReference type="GO" id="GO:0016788">
    <property type="term" value="F:hydrolase activity, acting on ester bonds"/>
    <property type="evidence" value="ECO:0007669"/>
    <property type="project" value="TreeGrafter"/>
</dbReference>